<keyword evidence="8" id="KW-1185">Reference proteome</keyword>
<dbReference type="AlphaFoldDB" id="A0A518K772"/>
<proteinExistence type="predicted"/>
<feature type="domain" description="UvrD-like helicase ATP-binding" evidence="6">
    <location>
        <begin position="1"/>
        <end position="243"/>
    </location>
</feature>
<dbReference type="GO" id="GO:0005524">
    <property type="term" value="F:ATP binding"/>
    <property type="evidence" value="ECO:0007669"/>
    <property type="project" value="UniProtKB-UniRule"/>
</dbReference>
<dbReference type="Pfam" id="PF00580">
    <property type="entry name" value="UvrD-helicase"/>
    <property type="match status" value="2"/>
</dbReference>
<keyword evidence="1 5" id="KW-0547">Nucleotide-binding</keyword>
<dbReference type="KEGG" id="bmei:Spa11_18380"/>
<dbReference type="SUPFAM" id="SSF52540">
    <property type="entry name" value="P-loop containing nucleoside triphosphate hydrolases"/>
    <property type="match status" value="1"/>
</dbReference>
<dbReference type="RefSeq" id="WP_145110984.1">
    <property type="nucleotide sequence ID" value="NZ_CP036349.1"/>
</dbReference>
<keyword evidence="3 5" id="KW-0347">Helicase</keyword>
<dbReference type="GO" id="GO:0043138">
    <property type="term" value="F:3'-5' DNA helicase activity"/>
    <property type="evidence" value="ECO:0007669"/>
    <property type="project" value="TreeGrafter"/>
</dbReference>
<dbReference type="GO" id="GO:0003677">
    <property type="term" value="F:DNA binding"/>
    <property type="evidence" value="ECO:0007669"/>
    <property type="project" value="InterPro"/>
</dbReference>
<evidence type="ECO:0000313" key="8">
    <source>
        <dbReference type="Proteomes" id="UP000316426"/>
    </source>
</evidence>
<dbReference type="PANTHER" id="PTHR11070:SF3">
    <property type="entry name" value="DNA 3'-5' HELICASE"/>
    <property type="match status" value="1"/>
</dbReference>
<dbReference type="InterPro" id="IPR027417">
    <property type="entry name" value="P-loop_NTPase"/>
</dbReference>
<evidence type="ECO:0000256" key="5">
    <source>
        <dbReference type="PROSITE-ProRule" id="PRU00560"/>
    </source>
</evidence>
<organism evidence="7 8">
    <name type="scientific">Botrimarina mediterranea</name>
    <dbReference type="NCBI Taxonomy" id="2528022"/>
    <lineage>
        <taxon>Bacteria</taxon>
        <taxon>Pseudomonadati</taxon>
        <taxon>Planctomycetota</taxon>
        <taxon>Planctomycetia</taxon>
        <taxon>Pirellulales</taxon>
        <taxon>Lacipirellulaceae</taxon>
        <taxon>Botrimarina</taxon>
    </lineage>
</organism>
<keyword evidence="2 5" id="KW-0378">Hydrolase</keyword>
<dbReference type="PROSITE" id="PS51198">
    <property type="entry name" value="UVRD_HELICASE_ATP_BIND"/>
    <property type="match status" value="1"/>
</dbReference>
<dbReference type="InterPro" id="IPR000212">
    <property type="entry name" value="DNA_helicase_UvrD/REP"/>
</dbReference>
<evidence type="ECO:0000256" key="1">
    <source>
        <dbReference type="ARBA" id="ARBA00022741"/>
    </source>
</evidence>
<evidence type="ECO:0000256" key="4">
    <source>
        <dbReference type="ARBA" id="ARBA00022840"/>
    </source>
</evidence>
<protein>
    <submittedName>
        <fullName evidence="7">DNA-dependent helicase II</fullName>
    </submittedName>
</protein>
<dbReference type="Gene3D" id="3.40.50.300">
    <property type="entry name" value="P-loop containing nucleotide triphosphate hydrolases"/>
    <property type="match status" value="2"/>
</dbReference>
<accession>A0A518K772</accession>
<dbReference type="GO" id="GO:0000725">
    <property type="term" value="P:recombinational repair"/>
    <property type="evidence" value="ECO:0007669"/>
    <property type="project" value="TreeGrafter"/>
</dbReference>
<dbReference type="GO" id="GO:0016787">
    <property type="term" value="F:hydrolase activity"/>
    <property type="evidence" value="ECO:0007669"/>
    <property type="project" value="UniProtKB-UniRule"/>
</dbReference>
<evidence type="ECO:0000256" key="2">
    <source>
        <dbReference type="ARBA" id="ARBA00022801"/>
    </source>
</evidence>
<dbReference type="InterPro" id="IPR014016">
    <property type="entry name" value="UvrD-like_ATP-bd"/>
</dbReference>
<dbReference type="Proteomes" id="UP000316426">
    <property type="component" value="Chromosome"/>
</dbReference>
<gene>
    <name evidence="7" type="ORF">Spa11_18380</name>
</gene>
<evidence type="ECO:0000256" key="3">
    <source>
        <dbReference type="ARBA" id="ARBA00022806"/>
    </source>
</evidence>
<evidence type="ECO:0000259" key="6">
    <source>
        <dbReference type="PROSITE" id="PS51198"/>
    </source>
</evidence>
<dbReference type="EMBL" id="CP036349">
    <property type="protein sequence ID" value="QDV73639.1"/>
    <property type="molecule type" value="Genomic_DNA"/>
</dbReference>
<dbReference type="PANTHER" id="PTHR11070">
    <property type="entry name" value="UVRD / RECB / PCRA DNA HELICASE FAMILY MEMBER"/>
    <property type="match status" value="1"/>
</dbReference>
<name>A0A518K772_9BACT</name>
<dbReference type="GO" id="GO:0005829">
    <property type="term" value="C:cytosol"/>
    <property type="evidence" value="ECO:0007669"/>
    <property type="project" value="TreeGrafter"/>
</dbReference>
<keyword evidence="4 5" id="KW-0067">ATP-binding</keyword>
<evidence type="ECO:0000313" key="7">
    <source>
        <dbReference type="EMBL" id="QDV73639.1"/>
    </source>
</evidence>
<reference evidence="7 8" key="1">
    <citation type="submission" date="2019-02" db="EMBL/GenBank/DDBJ databases">
        <title>Deep-cultivation of Planctomycetes and their phenomic and genomic characterization uncovers novel biology.</title>
        <authorList>
            <person name="Wiegand S."/>
            <person name="Jogler M."/>
            <person name="Boedeker C."/>
            <person name="Pinto D."/>
            <person name="Vollmers J."/>
            <person name="Rivas-Marin E."/>
            <person name="Kohn T."/>
            <person name="Peeters S.H."/>
            <person name="Heuer A."/>
            <person name="Rast P."/>
            <person name="Oberbeckmann S."/>
            <person name="Bunk B."/>
            <person name="Jeske O."/>
            <person name="Meyerdierks A."/>
            <person name="Storesund J.E."/>
            <person name="Kallscheuer N."/>
            <person name="Luecker S."/>
            <person name="Lage O.M."/>
            <person name="Pohl T."/>
            <person name="Merkel B.J."/>
            <person name="Hornburger P."/>
            <person name="Mueller R.-W."/>
            <person name="Bruemmer F."/>
            <person name="Labrenz M."/>
            <person name="Spormann A.M."/>
            <person name="Op den Camp H."/>
            <person name="Overmann J."/>
            <person name="Amann R."/>
            <person name="Jetten M.S.M."/>
            <person name="Mascher T."/>
            <person name="Medema M.H."/>
            <person name="Devos D.P."/>
            <person name="Kaster A.-K."/>
            <person name="Ovreas L."/>
            <person name="Rohde M."/>
            <person name="Galperin M.Y."/>
            <person name="Jogler C."/>
        </authorList>
    </citation>
    <scope>NUCLEOTIDE SEQUENCE [LARGE SCALE GENOMIC DNA]</scope>
    <source>
        <strain evidence="7 8">Spa11</strain>
    </source>
</reference>
<sequence>MTRSPIAKPCYEVAGAGAGKTHGMVETVAASLDSLSPCRSLAVVAFTHAATRVIRERLAKRVAIPPNVFVGTTHAFVARFILRPFGRLLGDIPEGVIYSEVAAKPGMKPRALVAYRKAVLKKGVMDYSDMLSKSAALVEKPLVRSRVGGRLQFLFVDEFQDISPALLRTLEALRKEKKTAIRVVGDPEQYINGFTYKDAGTKRPDADVLPFAKFAKKATTEERCENHRANGELVRFSNQFRSDFNQQSVAGDRGEDAVYFVRPTDLKEVVEAFRSLTDDVRLAGDARKRLYLARKNKFFDEVRSEFDIVHVGKEAQRGKSLHADARDLLSVAVGKQERDLVRDLDGGLVGWRRTACRLLFRLGEREMGFDEFKSFVKEELGMKVSESREKHLLSMVADLQGALGGCGRGSEAVELSASLNKAKGLEADAVLLVAETQAQLLKFFETDADARQSDKSDVCRLGYVGATRARERLVLACVKPIDRKAEGFLAGLGVKLQLADD</sequence>
<feature type="binding site" evidence="5">
    <location>
        <begin position="14"/>
        <end position="21"/>
    </location>
    <ligand>
        <name>ATP</name>
        <dbReference type="ChEBI" id="CHEBI:30616"/>
    </ligand>
</feature>